<proteinExistence type="predicted"/>
<evidence type="ECO:0000313" key="1">
    <source>
        <dbReference type="EMBL" id="RYR39176.1"/>
    </source>
</evidence>
<comment type="caution">
    <text evidence="1">The sequence shown here is derived from an EMBL/GenBank/DDBJ whole genome shotgun (WGS) entry which is preliminary data.</text>
</comment>
<dbReference type="EMBL" id="SDMP01000009">
    <property type="protein sequence ID" value="RYR39176.1"/>
    <property type="molecule type" value="Genomic_DNA"/>
</dbReference>
<protein>
    <submittedName>
        <fullName evidence="1">Uncharacterized protein</fullName>
    </submittedName>
</protein>
<evidence type="ECO:0000313" key="2">
    <source>
        <dbReference type="Proteomes" id="UP000289738"/>
    </source>
</evidence>
<keyword evidence="2" id="KW-1185">Reference proteome</keyword>
<dbReference type="AlphaFoldDB" id="A0A445BKG2"/>
<accession>A0A445BKG2</accession>
<organism evidence="1 2">
    <name type="scientific">Arachis hypogaea</name>
    <name type="common">Peanut</name>
    <dbReference type="NCBI Taxonomy" id="3818"/>
    <lineage>
        <taxon>Eukaryota</taxon>
        <taxon>Viridiplantae</taxon>
        <taxon>Streptophyta</taxon>
        <taxon>Embryophyta</taxon>
        <taxon>Tracheophyta</taxon>
        <taxon>Spermatophyta</taxon>
        <taxon>Magnoliopsida</taxon>
        <taxon>eudicotyledons</taxon>
        <taxon>Gunneridae</taxon>
        <taxon>Pentapetalae</taxon>
        <taxon>rosids</taxon>
        <taxon>fabids</taxon>
        <taxon>Fabales</taxon>
        <taxon>Fabaceae</taxon>
        <taxon>Papilionoideae</taxon>
        <taxon>50 kb inversion clade</taxon>
        <taxon>dalbergioids sensu lato</taxon>
        <taxon>Dalbergieae</taxon>
        <taxon>Pterocarpus clade</taxon>
        <taxon>Arachis</taxon>
    </lineage>
</organism>
<dbReference type="Proteomes" id="UP000289738">
    <property type="component" value="Chromosome A09"/>
</dbReference>
<name>A0A445BKG2_ARAHY</name>
<gene>
    <name evidence="1" type="ORF">Ahy_A09g044647</name>
</gene>
<sequence length="103" mass="11855">MVRYNLCATGRGSGIGSEIRIKRNIANGKWCIGKFLDYPNHTLLPERFVGYLPAHQSMFDVKIAQMNTLRGFNLVWFTKQDMHNKVRKQRALQNGDVNAALRF</sequence>
<reference evidence="1 2" key="1">
    <citation type="submission" date="2019-01" db="EMBL/GenBank/DDBJ databases">
        <title>Sequencing of cultivated peanut Arachis hypogaea provides insights into genome evolution and oil improvement.</title>
        <authorList>
            <person name="Chen X."/>
        </authorList>
    </citation>
    <scope>NUCLEOTIDE SEQUENCE [LARGE SCALE GENOMIC DNA]</scope>
    <source>
        <strain evidence="2">cv. Fuhuasheng</strain>
        <tissue evidence="1">Leaves</tissue>
    </source>
</reference>